<dbReference type="AlphaFoldDB" id="A0A8E2JYZ8"/>
<feature type="compositionally biased region" description="Basic residues" evidence="1">
    <location>
        <begin position="1"/>
        <end position="16"/>
    </location>
</feature>
<feature type="region of interest" description="Disordered" evidence="1">
    <location>
        <begin position="58"/>
        <end position="99"/>
    </location>
</feature>
<keyword evidence="3" id="KW-1185">Reference proteome</keyword>
<dbReference type="Proteomes" id="UP000250140">
    <property type="component" value="Unassembled WGS sequence"/>
</dbReference>
<dbReference type="OrthoDB" id="5313204at2759"/>
<name>A0A8E2JYZ8_9PEZI</name>
<evidence type="ECO:0000313" key="3">
    <source>
        <dbReference type="Proteomes" id="UP000250140"/>
    </source>
</evidence>
<organism evidence="2 3">
    <name type="scientific">Glonium stellatum</name>
    <dbReference type="NCBI Taxonomy" id="574774"/>
    <lineage>
        <taxon>Eukaryota</taxon>
        <taxon>Fungi</taxon>
        <taxon>Dikarya</taxon>
        <taxon>Ascomycota</taxon>
        <taxon>Pezizomycotina</taxon>
        <taxon>Dothideomycetes</taxon>
        <taxon>Pleosporomycetidae</taxon>
        <taxon>Gloniales</taxon>
        <taxon>Gloniaceae</taxon>
        <taxon>Glonium</taxon>
    </lineage>
</organism>
<accession>A0A8E2JYZ8</accession>
<protein>
    <submittedName>
        <fullName evidence="2">Uncharacterized protein</fullName>
    </submittedName>
</protein>
<proteinExistence type="predicted"/>
<feature type="region of interest" description="Disordered" evidence="1">
    <location>
        <begin position="1"/>
        <end position="39"/>
    </location>
</feature>
<evidence type="ECO:0000313" key="2">
    <source>
        <dbReference type="EMBL" id="OCL14810.1"/>
    </source>
</evidence>
<gene>
    <name evidence="2" type="ORF">AOQ84DRAFT_370951</name>
</gene>
<dbReference type="EMBL" id="KV748527">
    <property type="protein sequence ID" value="OCL14810.1"/>
    <property type="molecule type" value="Genomic_DNA"/>
</dbReference>
<reference evidence="2 3" key="1">
    <citation type="journal article" date="2016" name="Nat. Commun.">
        <title>Ectomycorrhizal ecology is imprinted in the genome of the dominant symbiotic fungus Cenococcum geophilum.</title>
        <authorList>
            <consortium name="DOE Joint Genome Institute"/>
            <person name="Peter M."/>
            <person name="Kohler A."/>
            <person name="Ohm R.A."/>
            <person name="Kuo A."/>
            <person name="Krutzmann J."/>
            <person name="Morin E."/>
            <person name="Arend M."/>
            <person name="Barry K.W."/>
            <person name="Binder M."/>
            <person name="Choi C."/>
            <person name="Clum A."/>
            <person name="Copeland A."/>
            <person name="Grisel N."/>
            <person name="Haridas S."/>
            <person name="Kipfer T."/>
            <person name="LaButti K."/>
            <person name="Lindquist E."/>
            <person name="Lipzen A."/>
            <person name="Maire R."/>
            <person name="Meier B."/>
            <person name="Mihaltcheva S."/>
            <person name="Molinier V."/>
            <person name="Murat C."/>
            <person name="Poggeler S."/>
            <person name="Quandt C.A."/>
            <person name="Sperisen C."/>
            <person name="Tritt A."/>
            <person name="Tisserant E."/>
            <person name="Crous P.W."/>
            <person name="Henrissat B."/>
            <person name="Nehls U."/>
            <person name="Egli S."/>
            <person name="Spatafora J.W."/>
            <person name="Grigoriev I.V."/>
            <person name="Martin F.M."/>
        </authorList>
    </citation>
    <scope>NUCLEOTIDE SEQUENCE [LARGE SCALE GENOMIC DNA]</scope>
    <source>
        <strain evidence="2 3">CBS 207.34</strain>
    </source>
</reference>
<feature type="compositionally biased region" description="Basic and acidic residues" evidence="1">
    <location>
        <begin position="75"/>
        <end position="99"/>
    </location>
</feature>
<sequence length="99" mass="11689">MDKVKKVFHLRSKSKTRNANPEGQEQDVRPSHDSEIQNMDIEERSRYLKEIEEAEKTDSVKKGSWLDKLIAQGNKKTEDQLRAEQEKRERKEKKDGVIH</sequence>
<feature type="compositionally biased region" description="Basic and acidic residues" evidence="1">
    <location>
        <begin position="26"/>
        <end position="39"/>
    </location>
</feature>
<evidence type="ECO:0000256" key="1">
    <source>
        <dbReference type="SAM" id="MobiDB-lite"/>
    </source>
</evidence>